<evidence type="ECO:0000313" key="7">
    <source>
        <dbReference type="EMBL" id="KPI41843.1"/>
    </source>
</evidence>
<feature type="domain" description="Enoyl reductase (ER)" evidence="6">
    <location>
        <begin position="11"/>
        <end position="350"/>
    </location>
</feature>
<evidence type="ECO:0000256" key="3">
    <source>
        <dbReference type="ARBA" id="ARBA00022723"/>
    </source>
</evidence>
<dbReference type="Gene3D" id="3.40.50.720">
    <property type="entry name" value="NAD(P)-binding Rossmann-like Domain"/>
    <property type="match status" value="1"/>
</dbReference>
<keyword evidence="4" id="KW-0862">Zinc</keyword>
<dbReference type="SUPFAM" id="SSF50129">
    <property type="entry name" value="GroES-like"/>
    <property type="match status" value="1"/>
</dbReference>
<dbReference type="VEuPathDB" id="FungiDB:AB675_5382"/>
<dbReference type="GeneID" id="28737468"/>
<reference evidence="7 8" key="1">
    <citation type="submission" date="2015-06" db="EMBL/GenBank/DDBJ databases">
        <title>Draft genome of the ant-associated black yeast Phialophora attae CBS 131958.</title>
        <authorList>
            <person name="Moreno L.F."/>
            <person name="Stielow B.J."/>
            <person name="de Hoog S."/>
            <person name="Vicente V.A."/>
            <person name="Weiss V.A."/>
            <person name="de Vries M."/>
            <person name="Cruz L.M."/>
            <person name="Souza E.M."/>
        </authorList>
    </citation>
    <scope>NUCLEOTIDE SEQUENCE [LARGE SCALE GENOMIC DNA]</scope>
    <source>
        <strain evidence="7 8">CBS 131958</strain>
    </source>
</reference>
<dbReference type="Proteomes" id="UP000038010">
    <property type="component" value="Unassembled WGS sequence"/>
</dbReference>
<evidence type="ECO:0000256" key="2">
    <source>
        <dbReference type="ARBA" id="ARBA00008072"/>
    </source>
</evidence>
<dbReference type="Pfam" id="PF00107">
    <property type="entry name" value="ADH_zinc_N"/>
    <property type="match status" value="1"/>
</dbReference>
<evidence type="ECO:0000256" key="5">
    <source>
        <dbReference type="ARBA" id="ARBA00023002"/>
    </source>
</evidence>
<dbReference type="EMBL" id="LFJN01000008">
    <property type="protein sequence ID" value="KPI41843.1"/>
    <property type="molecule type" value="Genomic_DNA"/>
</dbReference>
<dbReference type="STRING" id="1664694.A0A0N1HSW2"/>
<evidence type="ECO:0000259" key="6">
    <source>
        <dbReference type="SMART" id="SM00829"/>
    </source>
</evidence>
<dbReference type="PANTHER" id="PTHR42940">
    <property type="entry name" value="ALCOHOL DEHYDROGENASE 1-RELATED"/>
    <property type="match status" value="1"/>
</dbReference>
<evidence type="ECO:0000313" key="8">
    <source>
        <dbReference type="Proteomes" id="UP000038010"/>
    </source>
</evidence>
<comment type="caution">
    <text evidence="7">The sequence shown here is derived from an EMBL/GenBank/DDBJ whole genome shotgun (WGS) entry which is preliminary data.</text>
</comment>
<dbReference type="GO" id="GO:0004022">
    <property type="term" value="F:alcohol dehydrogenase (NAD+) activity"/>
    <property type="evidence" value="ECO:0007669"/>
    <property type="project" value="TreeGrafter"/>
</dbReference>
<comment type="cofactor">
    <cofactor evidence="1">
        <name>Zn(2+)</name>
        <dbReference type="ChEBI" id="CHEBI:29105"/>
    </cofactor>
</comment>
<dbReference type="Pfam" id="PF08240">
    <property type="entry name" value="ADH_N"/>
    <property type="match status" value="1"/>
</dbReference>
<dbReference type="GO" id="GO:0046872">
    <property type="term" value="F:metal ion binding"/>
    <property type="evidence" value="ECO:0007669"/>
    <property type="project" value="UniProtKB-KW"/>
</dbReference>
<dbReference type="RefSeq" id="XP_018001806.1">
    <property type="nucleotide sequence ID" value="XM_018145588.1"/>
</dbReference>
<sequence length="352" mass="37520">MEAWAVVEHGKPLEKITRAIPEPSGQEIVVEVTHCGVCHSDLHFWEGFYDLGGGKIFRIGDRGVKLPRAIGHEIAGKVLKVGPDLQDQDIRVGDTKLVYPWLGCGHCRRCAQGQDNLCGKQKSLGVLQDGGFASHVVVPESKYLLDPGQLDLAVACTYSCSGITAFSAISKVMPLEAEDWIVLIGAGGVGLSAVAMLKGLGHKAILSVDIFPEREAAVLEAGAKKYVCGSGPELSQQILEATGGPVLGVIDFVNNSQTAQTGYSLLDKGGRMVQVGVMGGELNLSLVGNIFKAATVMGNNTGNLEHFHRVLELAKQGKLLPVPVEPVPWDKADEAIQRLRAGKLHGRLVLVK</sequence>
<dbReference type="InterPro" id="IPR013154">
    <property type="entry name" value="ADH-like_N"/>
</dbReference>
<dbReference type="PANTHER" id="PTHR42940:SF8">
    <property type="entry name" value="VACUOLAR PROTEIN SORTING-ASSOCIATED PROTEIN 11"/>
    <property type="match status" value="1"/>
</dbReference>
<dbReference type="InterPro" id="IPR013149">
    <property type="entry name" value="ADH-like_C"/>
</dbReference>
<proteinExistence type="inferred from homology"/>
<name>A0A0N1HSW2_9EURO</name>
<dbReference type="GO" id="GO:0005737">
    <property type="term" value="C:cytoplasm"/>
    <property type="evidence" value="ECO:0007669"/>
    <property type="project" value="TreeGrafter"/>
</dbReference>
<gene>
    <name evidence="7" type="ORF">AB675_5382</name>
</gene>
<dbReference type="SMART" id="SM00829">
    <property type="entry name" value="PKS_ER"/>
    <property type="match status" value="1"/>
</dbReference>
<keyword evidence="3" id="KW-0479">Metal-binding</keyword>
<dbReference type="AlphaFoldDB" id="A0A0N1HSW2"/>
<evidence type="ECO:0000256" key="1">
    <source>
        <dbReference type="ARBA" id="ARBA00001947"/>
    </source>
</evidence>
<dbReference type="SUPFAM" id="SSF51735">
    <property type="entry name" value="NAD(P)-binding Rossmann-fold domains"/>
    <property type="match status" value="1"/>
</dbReference>
<dbReference type="InterPro" id="IPR011032">
    <property type="entry name" value="GroES-like_sf"/>
</dbReference>
<dbReference type="CDD" id="cd08240">
    <property type="entry name" value="6_hydroxyhexanoate_dh_like"/>
    <property type="match status" value="1"/>
</dbReference>
<dbReference type="OrthoDB" id="1879366at2759"/>
<protein>
    <submittedName>
        <fullName evidence="7">NAD-dependent alcohol dehydrogenase</fullName>
    </submittedName>
</protein>
<comment type="similarity">
    <text evidence="2">Belongs to the zinc-containing alcohol dehydrogenase family.</text>
</comment>
<organism evidence="7 8">
    <name type="scientific">Cyphellophora attinorum</name>
    <dbReference type="NCBI Taxonomy" id="1664694"/>
    <lineage>
        <taxon>Eukaryota</taxon>
        <taxon>Fungi</taxon>
        <taxon>Dikarya</taxon>
        <taxon>Ascomycota</taxon>
        <taxon>Pezizomycotina</taxon>
        <taxon>Eurotiomycetes</taxon>
        <taxon>Chaetothyriomycetidae</taxon>
        <taxon>Chaetothyriales</taxon>
        <taxon>Cyphellophoraceae</taxon>
        <taxon>Cyphellophora</taxon>
    </lineage>
</organism>
<keyword evidence="5" id="KW-0560">Oxidoreductase</keyword>
<accession>A0A0N1HSW2</accession>
<keyword evidence="8" id="KW-1185">Reference proteome</keyword>
<dbReference type="Gene3D" id="3.90.180.10">
    <property type="entry name" value="Medium-chain alcohol dehydrogenases, catalytic domain"/>
    <property type="match status" value="1"/>
</dbReference>
<dbReference type="InterPro" id="IPR036291">
    <property type="entry name" value="NAD(P)-bd_dom_sf"/>
</dbReference>
<evidence type="ECO:0000256" key="4">
    <source>
        <dbReference type="ARBA" id="ARBA00022833"/>
    </source>
</evidence>
<dbReference type="InterPro" id="IPR020843">
    <property type="entry name" value="ER"/>
</dbReference>